<name>A0A133U712_9EURY</name>
<reference evidence="2 3" key="1">
    <citation type="journal article" date="2016" name="Sci. Rep.">
        <title>Metabolic traits of an uncultured archaeal lineage -MSBL1- from brine pools of the Red Sea.</title>
        <authorList>
            <person name="Mwirichia R."/>
            <person name="Alam I."/>
            <person name="Rashid M."/>
            <person name="Vinu M."/>
            <person name="Ba-Alawi W."/>
            <person name="Anthony Kamau A."/>
            <person name="Kamanda Ngugi D."/>
            <person name="Goker M."/>
            <person name="Klenk H.P."/>
            <person name="Bajic V."/>
            <person name="Stingl U."/>
        </authorList>
    </citation>
    <scope>NUCLEOTIDE SEQUENCE [LARGE SCALE GENOMIC DNA]</scope>
    <source>
        <strain evidence="2">SCGC-AAA259D14</strain>
    </source>
</reference>
<keyword evidence="3" id="KW-1185">Reference proteome</keyword>
<proteinExistence type="predicted"/>
<dbReference type="Gene3D" id="3.30.450.20">
    <property type="entry name" value="PAS domain"/>
    <property type="match status" value="1"/>
</dbReference>
<dbReference type="AlphaFoldDB" id="A0A133U712"/>
<gene>
    <name evidence="2" type="ORF">AKJ62_02015</name>
</gene>
<dbReference type="EMBL" id="LHXL01000017">
    <property type="protein sequence ID" value="KXA89967.1"/>
    <property type="molecule type" value="Genomic_DNA"/>
</dbReference>
<comment type="caution">
    <text evidence="2">The sequence shown here is derived from an EMBL/GenBank/DDBJ whole genome shotgun (WGS) entry which is preliminary data.</text>
</comment>
<dbReference type="Proteomes" id="UP000070589">
    <property type="component" value="Unassembled WGS sequence"/>
</dbReference>
<dbReference type="InterPro" id="IPR000700">
    <property type="entry name" value="PAS-assoc_C"/>
</dbReference>
<accession>A0A133U712</accession>
<evidence type="ECO:0000313" key="3">
    <source>
        <dbReference type="Proteomes" id="UP000070589"/>
    </source>
</evidence>
<organism evidence="2 3">
    <name type="scientific">candidate division MSBL1 archaeon SCGC-AAA259D14</name>
    <dbReference type="NCBI Taxonomy" id="1698261"/>
    <lineage>
        <taxon>Archaea</taxon>
        <taxon>Methanobacteriati</taxon>
        <taxon>Methanobacteriota</taxon>
        <taxon>candidate division MSBL1</taxon>
    </lineage>
</organism>
<evidence type="ECO:0000259" key="1">
    <source>
        <dbReference type="PROSITE" id="PS50113"/>
    </source>
</evidence>
<evidence type="ECO:0000313" key="2">
    <source>
        <dbReference type="EMBL" id="KXA89967.1"/>
    </source>
</evidence>
<protein>
    <recommendedName>
        <fullName evidence="1">PAC domain-containing protein</fullName>
    </recommendedName>
</protein>
<feature type="domain" description="PAC" evidence="1">
    <location>
        <begin position="1"/>
        <end position="35"/>
    </location>
</feature>
<sequence length="166" mass="18703">MKGVPLYDERDRFAGRVVVLRDITERKEAEERKEFLNTLLRQDLGGKYRTMQGYLQLLEDADLPEEQGKHLRKALKAGREAEIPPVPPLPVPPAPVPRSPLCRFCPLLGISSPPHPNLRTHAFPATCASSRRNHRNTHMCTGGEFLFHNSRRSAIAISPPSFSFRG</sequence>
<dbReference type="PROSITE" id="PS50113">
    <property type="entry name" value="PAC"/>
    <property type="match status" value="1"/>
</dbReference>